<evidence type="ECO:0000313" key="4">
    <source>
        <dbReference type="Proteomes" id="UP000037269"/>
    </source>
</evidence>
<dbReference type="SFLD" id="SFLDG01141">
    <property type="entry name" value="C2.B.1:_Sucrose_Phosphatase_Li"/>
    <property type="match status" value="1"/>
</dbReference>
<comment type="caution">
    <text evidence="3">The sequence shown here is derived from an EMBL/GenBank/DDBJ whole genome shotgun (WGS) entry which is preliminary data.</text>
</comment>
<dbReference type="EMBL" id="LGUG01000002">
    <property type="protein sequence ID" value="KON99228.1"/>
    <property type="molecule type" value="Genomic_DNA"/>
</dbReference>
<dbReference type="InterPro" id="IPR036412">
    <property type="entry name" value="HAD-like_sf"/>
</dbReference>
<dbReference type="STRING" id="47500.AF333_00350"/>
<dbReference type="Proteomes" id="UP000037269">
    <property type="component" value="Unassembled WGS sequence"/>
</dbReference>
<dbReference type="NCBIfam" id="TIGR01482">
    <property type="entry name" value="SPP-subfamily"/>
    <property type="match status" value="1"/>
</dbReference>
<dbReference type="SFLD" id="SFLDG01140">
    <property type="entry name" value="C2.B:_Phosphomannomutase_and_P"/>
    <property type="match status" value="1"/>
</dbReference>
<gene>
    <name evidence="3" type="ORF">AF333_00350</name>
</gene>
<keyword evidence="1 3" id="KW-0378">Hydrolase</keyword>
<dbReference type="AlphaFoldDB" id="A0A0M0HAV0"/>
<evidence type="ECO:0000256" key="1">
    <source>
        <dbReference type="ARBA" id="ARBA00022801"/>
    </source>
</evidence>
<dbReference type="InterPro" id="IPR006379">
    <property type="entry name" value="HAD-SF_hydro_IIB"/>
</dbReference>
<reference evidence="3 4" key="1">
    <citation type="submission" date="2015-07" db="EMBL/GenBank/DDBJ databases">
        <title>Fjat-14205 dsm 2895.</title>
        <authorList>
            <person name="Liu B."/>
            <person name="Wang J."/>
            <person name="Zhu Y."/>
            <person name="Liu G."/>
            <person name="Chen Q."/>
            <person name="Chen Z."/>
            <person name="Lan J."/>
            <person name="Che J."/>
            <person name="Ge C."/>
            <person name="Shi H."/>
            <person name="Pan Z."/>
            <person name="Liu X."/>
        </authorList>
    </citation>
    <scope>NUCLEOTIDE SEQUENCE [LARGE SCALE GENOMIC DNA]</scope>
    <source>
        <strain evidence="3 4">DSM 2895</strain>
    </source>
</reference>
<dbReference type="InterPro" id="IPR023214">
    <property type="entry name" value="HAD_sf"/>
</dbReference>
<dbReference type="PATRIC" id="fig|47500.9.peg.758"/>
<dbReference type="Gene3D" id="3.40.50.1000">
    <property type="entry name" value="HAD superfamily/HAD-like"/>
    <property type="match status" value="1"/>
</dbReference>
<dbReference type="SUPFAM" id="SSF56784">
    <property type="entry name" value="HAD-like"/>
    <property type="match status" value="1"/>
</dbReference>
<dbReference type="PANTHER" id="PTHR46521">
    <property type="entry name" value="SUCROSE-PHOSPHATASE 2-RELATED"/>
    <property type="match status" value="1"/>
</dbReference>
<name>A0A0M0HAV0_ANEMI</name>
<dbReference type="PANTHER" id="PTHR46521:SF4">
    <property type="entry name" value="SUCROSE-PHOSPHATASE 2-RELATED"/>
    <property type="match status" value="1"/>
</dbReference>
<dbReference type="SFLD" id="SFLDS00003">
    <property type="entry name" value="Haloacid_Dehalogenase"/>
    <property type="match status" value="1"/>
</dbReference>
<protein>
    <submittedName>
        <fullName evidence="3">Hydrolase</fullName>
    </submittedName>
</protein>
<dbReference type="GO" id="GO:0016791">
    <property type="term" value="F:phosphatase activity"/>
    <property type="evidence" value="ECO:0007669"/>
    <property type="project" value="UniProtKB-ARBA"/>
</dbReference>
<accession>A0A0M0HAV0</accession>
<dbReference type="Gene3D" id="3.90.1070.10">
    <property type="match status" value="1"/>
</dbReference>
<sequence>MRRFWLMLQSVTHLLATDLDGTLVGDEAALLALLHYYSEQPYNVALIYSTGRYLSSALSLLEKEKLPRPDILITDVGTEIYYGDDLRPDEGWRRYIEAHWSPMEIKRIVSTCEGLVPQDIPVHRRLSYTIQDLAAVEKLEASLKKARIPHKLIVSSGRDVDILPPVGGKGEALQYVLKTHGLCNANVLVAGDSGNDHEMITLGYPAVIVGNAQQELLTLEEHPLIFRAKKACAGGIHEAWEHFYGIKNSASLS</sequence>
<proteinExistence type="predicted"/>
<feature type="domain" description="Sucrose phosphatase-like" evidence="2">
    <location>
        <begin position="13"/>
        <end position="243"/>
    </location>
</feature>
<dbReference type="NCBIfam" id="TIGR01484">
    <property type="entry name" value="HAD-SF-IIB"/>
    <property type="match status" value="1"/>
</dbReference>
<evidence type="ECO:0000313" key="3">
    <source>
        <dbReference type="EMBL" id="KON99228.1"/>
    </source>
</evidence>
<dbReference type="InterPro" id="IPR006380">
    <property type="entry name" value="SPP-like_dom"/>
</dbReference>
<evidence type="ECO:0000259" key="2">
    <source>
        <dbReference type="Pfam" id="PF05116"/>
    </source>
</evidence>
<organism evidence="3 4">
    <name type="scientific">Aneurinibacillus migulanus</name>
    <name type="common">Bacillus migulanus</name>
    <dbReference type="NCBI Taxonomy" id="47500"/>
    <lineage>
        <taxon>Bacteria</taxon>
        <taxon>Bacillati</taxon>
        <taxon>Bacillota</taxon>
        <taxon>Bacilli</taxon>
        <taxon>Bacillales</taxon>
        <taxon>Paenibacillaceae</taxon>
        <taxon>Aneurinibacillus group</taxon>
        <taxon>Aneurinibacillus</taxon>
    </lineage>
</organism>
<dbReference type="InterPro" id="IPR051518">
    <property type="entry name" value="Sucrose_Phosphatase"/>
</dbReference>
<keyword evidence="4" id="KW-1185">Reference proteome</keyword>
<dbReference type="Pfam" id="PF05116">
    <property type="entry name" value="S6PP"/>
    <property type="match status" value="1"/>
</dbReference>